<evidence type="ECO:0000259" key="1">
    <source>
        <dbReference type="Pfam" id="PF00078"/>
    </source>
</evidence>
<dbReference type="AlphaFoldDB" id="A0A368GKH2"/>
<protein>
    <recommendedName>
        <fullName evidence="1">Reverse transcriptase domain-containing protein</fullName>
    </recommendedName>
</protein>
<accession>A0A368GKH2</accession>
<gene>
    <name evidence="2" type="ORF">ANCCAN_09138</name>
</gene>
<dbReference type="SUPFAM" id="SSF56672">
    <property type="entry name" value="DNA/RNA polymerases"/>
    <property type="match status" value="1"/>
</dbReference>
<dbReference type="PANTHER" id="PTHR33050:SF7">
    <property type="entry name" value="RIBONUCLEASE H"/>
    <property type="match status" value="1"/>
</dbReference>
<dbReference type="Gene3D" id="3.30.70.270">
    <property type="match status" value="1"/>
</dbReference>
<dbReference type="Pfam" id="PF00078">
    <property type="entry name" value="RVT_1"/>
    <property type="match status" value="1"/>
</dbReference>
<dbReference type="Gene3D" id="3.10.10.10">
    <property type="entry name" value="HIV Type 1 Reverse Transcriptase, subunit A, domain 1"/>
    <property type="match status" value="1"/>
</dbReference>
<dbReference type="OrthoDB" id="10068174at2759"/>
<dbReference type="InterPro" id="IPR043502">
    <property type="entry name" value="DNA/RNA_pol_sf"/>
</dbReference>
<dbReference type="Proteomes" id="UP000252519">
    <property type="component" value="Unassembled WGS sequence"/>
</dbReference>
<dbReference type="InterPro" id="IPR043128">
    <property type="entry name" value="Rev_trsase/Diguanyl_cyclase"/>
</dbReference>
<name>A0A368GKH2_ANCCA</name>
<organism evidence="2 3">
    <name type="scientific">Ancylostoma caninum</name>
    <name type="common">Dog hookworm</name>
    <dbReference type="NCBI Taxonomy" id="29170"/>
    <lineage>
        <taxon>Eukaryota</taxon>
        <taxon>Metazoa</taxon>
        <taxon>Ecdysozoa</taxon>
        <taxon>Nematoda</taxon>
        <taxon>Chromadorea</taxon>
        <taxon>Rhabditida</taxon>
        <taxon>Rhabditina</taxon>
        <taxon>Rhabditomorpha</taxon>
        <taxon>Strongyloidea</taxon>
        <taxon>Ancylostomatidae</taxon>
        <taxon>Ancylostomatinae</taxon>
        <taxon>Ancylostoma</taxon>
    </lineage>
</organism>
<keyword evidence="3" id="KW-1185">Reference proteome</keyword>
<sequence>MVRDDLLQPGYFMAKIDMRDAYFSIPIRITDRNYLAFCYGGKLYRFRALPFDLSSAHYAYTRLRNGDALVYLDDWIFLANSEEWLRQQLRTALETFGDLGLILNTEKSQHEPVQSIEFLGMTRDSRSFRFEVPEKKVVNISNKAEQLLYSTEGVSLRAIAEFIGKGRHLLSA</sequence>
<dbReference type="InterPro" id="IPR052055">
    <property type="entry name" value="Hepadnavirus_pol/RT"/>
</dbReference>
<dbReference type="PANTHER" id="PTHR33050">
    <property type="entry name" value="REVERSE TRANSCRIPTASE DOMAIN-CONTAINING PROTEIN"/>
    <property type="match status" value="1"/>
</dbReference>
<dbReference type="CDD" id="cd03714">
    <property type="entry name" value="RT_DIRS1"/>
    <property type="match status" value="1"/>
</dbReference>
<dbReference type="EMBL" id="JOJR01000118">
    <property type="protein sequence ID" value="RCN44856.1"/>
    <property type="molecule type" value="Genomic_DNA"/>
</dbReference>
<evidence type="ECO:0000313" key="2">
    <source>
        <dbReference type="EMBL" id="RCN44856.1"/>
    </source>
</evidence>
<evidence type="ECO:0000313" key="3">
    <source>
        <dbReference type="Proteomes" id="UP000252519"/>
    </source>
</evidence>
<feature type="domain" description="Reverse transcriptase" evidence="1">
    <location>
        <begin position="12"/>
        <end position="122"/>
    </location>
</feature>
<comment type="caution">
    <text evidence="2">The sequence shown here is derived from an EMBL/GenBank/DDBJ whole genome shotgun (WGS) entry which is preliminary data.</text>
</comment>
<proteinExistence type="predicted"/>
<reference evidence="2 3" key="1">
    <citation type="submission" date="2014-10" db="EMBL/GenBank/DDBJ databases">
        <title>Draft genome of the hookworm Ancylostoma caninum.</title>
        <authorList>
            <person name="Mitreva M."/>
        </authorList>
    </citation>
    <scope>NUCLEOTIDE SEQUENCE [LARGE SCALE GENOMIC DNA]</scope>
    <source>
        <strain evidence="2 3">Baltimore</strain>
    </source>
</reference>
<dbReference type="STRING" id="29170.A0A368GKH2"/>
<dbReference type="InterPro" id="IPR000477">
    <property type="entry name" value="RT_dom"/>
</dbReference>